<protein>
    <recommendedName>
        <fullName evidence="5">Secreted protein</fullName>
    </recommendedName>
</protein>
<organism evidence="2">
    <name type="scientific">Puccinia triticina (isolate 1-1 / race 1 (BBBD))</name>
    <name type="common">Brown leaf rust fungus</name>
    <dbReference type="NCBI Taxonomy" id="630390"/>
    <lineage>
        <taxon>Eukaryota</taxon>
        <taxon>Fungi</taxon>
        <taxon>Dikarya</taxon>
        <taxon>Basidiomycota</taxon>
        <taxon>Pucciniomycotina</taxon>
        <taxon>Pucciniomycetes</taxon>
        <taxon>Pucciniales</taxon>
        <taxon>Pucciniaceae</taxon>
        <taxon>Puccinia</taxon>
    </lineage>
</organism>
<evidence type="ECO:0008006" key="5">
    <source>
        <dbReference type="Google" id="ProtNLM"/>
    </source>
</evidence>
<keyword evidence="4" id="KW-1185">Reference proteome</keyword>
<sequence length="113" mass="12617">MHFFKSIILIGSTAVFGLPSAPGNKDLNCAYVVQGDDKYPSGYCGTSWSSKDRKNVYWTFSKPEVTSDSPSEHCSDTDTRWCCKIDASLKVHPNDIHFIDDSEVNQKCKHPPS</sequence>
<dbReference type="VEuPathDB" id="FungiDB:PTTG_29534"/>
<dbReference type="EMBL" id="ADAS02000547">
    <property type="protein sequence ID" value="OAV87180.1"/>
    <property type="molecule type" value="Genomic_DNA"/>
</dbReference>
<dbReference type="AlphaFoldDB" id="A0A180G3J8"/>
<evidence type="ECO:0000313" key="4">
    <source>
        <dbReference type="Proteomes" id="UP000005240"/>
    </source>
</evidence>
<reference evidence="2" key="1">
    <citation type="submission" date="2009-11" db="EMBL/GenBank/DDBJ databases">
        <authorList>
            <consortium name="The Broad Institute Genome Sequencing Platform"/>
            <person name="Ward D."/>
            <person name="Feldgarden M."/>
            <person name="Earl A."/>
            <person name="Young S.K."/>
            <person name="Zeng Q."/>
            <person name="Koehrsen M."/>
            <person name="Alvarado L."/>
            <person name="Berlin A."/>
            <person name="Bochicchio J."/>
            <person name="Borenstein D."/>
            <person name="Chapman S.B."/>
            <person name="Chen Z."/>
            <person name="Engels R."/>
            <person name="Freedman E."/>
            <person name="Gellesch M."/>
            <person name="Goldberg J."/>
            <person name="Griggs A."/>
            <person name="Gujja S."/>
            <person name="Heilman E."/>
            <person name="Heiman D."/>
            <person name="Hepburn T."/>
            <person name="Howarth C."/>
            <person name="Jen D."/>
            <person name="Larson L."/>
            <person name="Lewis B."/>
            <person name="Mehta T."/>
            <person name="Park D."/>
            <person name="Pearson M."/>
            <person name="Roberts A."/>
            <person name="Saif S."/>
            <person name="Shea T."/>
            <person name="Shenoy N."/>
            <person name="Sisk P."/>
            <person name="Stolte C."/>
            <person name="Sykes S."/>
            <person name="Thomson T."/>
            <person name="Walk T."/>
            <person name="White J."/>
            <person name="Yandava C."/>
            <person name="Izard J."/>
            <person name="Baranova O.V."/>
            <person name="Blanton J.M."/>
            <person name="Tanner A.C."/>
            <person name="Dewhirst F.E."/>
            <person name="Haas B."/>
            <person name="Nusbaum C."/>
            <person name="Birren B."/>
        </authorList>
    </citation>
    <scope>NUCLEOTIDE SEQUENCE [LARGE SCALE GENOMIC DNA]</scope>
    <source>
        <strain evidence="2">1-1 BBBD Race 1</strain>
    </source>
</reference>
<gene>
    <name evidence="2" type="ORF">PTTG_29534</name>
</gene>
<reference evidence="3 4" key="3">
    <citation type="journal article" date="2017" name="G3 (Bethesda)">
        <title>Comparative analysis highlights variable genome content of wheat rusts and divergence of the mating loci.</title>
        <authorList>
            <person name="Cuomo C.A."/>
            <person name="Bakkeren G."/>
            <person name="Khalil H.B."/>
            <person name="Panwar V."/>
            <person name="Joly D."/>
            <person name="Linning R."/>
            <person name="Sakthikumar S."/>
            <person name="Song X."/>
            <person name="Adiconis X."/>
            <person name="Fan L."/>
            <person name="Goldberg J.M."/>
            <person name="Levin J.Z."/>
            <person name="Young S."/>
            <person name="Zeng Q."/>
            <person name="Anikster Y."/>
            <person name="Bruce M."/>
            <person name="Wang M."/>
            <person name="Yin C."/>
            <person name="McCallum B."/>
            <person name="Szabo L.J."/>
            <person name="Hulbert S."/>
            <person name="Chen X."/>
            <person name="Fellers J.P."/>
        </authorList>
    </citation>
    <scope>NUCLEOTIDE SEQUENCE</scope>
    <source>
        <strain evidence="3">isolate 1-1 / race 1 (BBBD)</strain>
        <strain evidence="4">Isolate 1-1 / race 1 (BBBD)</strain>
    </source>
</reference>
<proteinExistence type="predicted"/>
<dbReference type="Proteomes" id="UP000005240">
    <property type="component" value="Unassembled WGS sequence"/>
</dbReference>
<dbReference type="EnsemblFungi" id="PTTG_29534-t43_1">
    <property type="protein sequence ID" value="PTTG_29534-t43_1-p1"/>
    <property type="gene ID" value="PTTG_29534"/>
</dbReference>
<keyword evidence="1" id="KW-0732">Signal</keyword>
<name>A0A180G3J8_PUCT1</name>
<feature type="signal peptide" evidence="1">
    <location>
        <begin position="1"/>
        <end position="17"/>
    </location>
</feature>
<reference evidence="2" key="2">
    <citation type="submission" date="2016-05" db="EMBL/GenBank/DDBJ databases">
        <title>Comparative analysis highlights variable genome content of wheat rusts and divergence of the mating loci.</title>
        <authorList>
            <person name="Cuomo C.A."/>
            <person name="Bakkeren G."/>
            <person name="Szabo L."/>
            <person name="Khalil H."/>
            <person name="Joly D."/>
            <person name="Goldberg J."/>
            <person name="Young S."/>
            <person name="Zeng Q."/>
            <person name="Fellers J."/>
        </authorList>
    </citation>
    <scope>NUCLEOTIDE SEQUENCE [LARGE SCALE GENOMIC DNA]</scope>
    <source>
        <strain evidence="2">1-1 BBBD Race 1</strain>
    </source>
</reference>
<evidence type="ECO:0000313" key="2">
    <source>
        <dbReference type="EMBL" id="OAV87180.1"/>
    </source>
</evidence>
<evidence type="ECO:0000256" key="1">
    <source>
        <dbReference type="SAM" id="SignalP"/>
    </source>
</evidence>
<accession>A0A180G3J8</accession>
<evidence type="ECO:0000313" key="3">
    <source>
        <dbReference type="EnsemblFungi" id="PTTG_29534-t43_1-p1"/>
    </source>
</evidence>
<feature type="chain" id="PRO_5008109564" description="Secreted protein" evidence="1">
    <location>
        <begin position="18"/>
        <end position="113"/>
    </location>
</feature>
<reference evidence="3" key="4">
    <citation type="submission" date="2025-05" db="UniProtKB">
        <authorList>
            <consortium name="EnsemblFungi"/>
        </authorList>
    </citation>
    <scope>IDENTIFICATION</scope>
    <source>
        <strain evidence="3">isolate 1-1 / race 1 (BBBD)</strain>
    </source>
</reference>